<comment type="caution">
    <text evidence="1">The sequence shown here is derived from an EMBL/GenBank/DDBJ whole genome shotgun (WGS) entry which is preliminary data.</text>
</comment>
<dbReference type="InterPro" id="IPR015943">
    <property type="entry name" value="WD40/YVTN_repeat-like_dom_sf"/>
</dbReference>
<evidence type="ECO:0008006" key="3">
    <source>
        <dbReference type="Google" id="ProtNLM"/>
    </source>
</evidence>
<dbReference type="RefSeq" id="WP_101309728.1">
    <property type="nucleotide sequence ID" value="NZ_MVDE01000013.1"/>
</dbReference>
<dbReference type="EMBL" id="MVDE01000013">
    <property type="protein sequence ID" value="PKQ66634.1"/>
    <property type="molecule type" value="Genomic_DNA"/>
</dbReference>
<accession>A0A2N3I8G8</accession>
<gene>
    <name evidence="1" type="ORF">BZG01_10160</name>
</gene>
<name>A0A2N3I8G8_9BACT</name>
<evidence type="ECO:0000313" key="2">
    <source>
        <dbReference type="Proteomes" id="UP000233618"/>
    </source>
</evidence>
<dbReference type="Gene3D" id="2.130.10.10">
    <property type="entry name" value="YVTN repeat-like/Quinoprotein amine dehydrogenase"/>
    <property type="match status" value="1"/>
</dbReference>
<keyword evidence="2" id="KW-1185">Reference proteome</keyword>
<dbReference type="AlphaFoldDB" id="A0A2N3I8G8"/>
<dbReference type="SUPFAM" id="SSF101898">
    <property type="entry name" value="NHL repeat"/>
    <property type="match status" value="1"/>
</dbReference>
<reference evidence="1 2" key="1">
    <citation type="journal article" date="2017" name="Front. Microbiol.">
        <title>Labilibaculum manganireducens gen. nov., sp. nov. and Labilibaculum filiforme sp. nov., Novel Bacteroidetes Isolated from Subsurface Sediments of the Baltic Sea.</title>
        <authorList>
            <person name="Vandieken V."/>
            <person name="Marshall I.P."/>
            <person name="Niemann H."/>
            <person name="Engelen B."/>
            <person name="Cypionka H."/>
        </authorList>
    </citation>
    <scope>NUCLEOTIDE SEQUENCE [LARGE SCALE GENOMIC DNA]</scope>
    <source>
        <strain evidence="1 2">59.10-2M</strain>
    </source>
</reference>
<organism evidence="1 2">
    <name type="scientific">Labilibaculum manganireducens</name>
    <dbReference type="NCBI Taxonomy" id="1940525"/>
    <lineage>
        <taxon>Bacteria</taxon>
        <taxon>Pseudomonadati</taxon>
        <taxon>Bacteroidota</taxon>
        <taxon>Bacteroidia</taxon>
        <taxon>Marinilabiliales</taxon>
        <taxon>Marinifilaceae</taxon>
        <taxon>Labilibaculum</taxon>
    </lineage>
</organism>
<evidence type="ECO:0000313" key="1">
    <source>
        <dbReference type="EMBL" id="PKQ66634.1"/>
    </source>
</evidence>
<dbReference type="Proteomes" id="UP000233618">
    <property type="component" value="Unassembled WGS sequence"/>
</dbReference>
<proteinExistence type="predicted"/>
<sequence length="920" mass="106554">MLRKILTCLLIILLLTITVLGYLYLQKQREYKGIDPFSAIPVNSEMIIQFESLEDLITKLENNTGAWKELSKFDKIADINKNLQFIDSLISHFDSEGTLSLDRSFTMASHLQGKNEIEYLYILPITDYLEEKKIKNAIINWVGLDRSVSERKYHNTTLYSIPPQNPKDKGIHFTFSKGLFIASRSMLLVENSVLQLSTENSICNSKGFEQIRRTIGKNVDANIFLNLKTFPKQVSLSLDKDYSKFIRNYTNLANWTELDLSFRNKIILLNGFTYSDPQQGNLMNLFLQQEPVKMEMESMIPSSTSILAILGIDDAPLHKGKYRKYLDQMGQLSEYLKNINDVKKKTGVDYEEAIYSIIYKEVGIAFTEGQTNKRFTIIRTKSASIAREKMLEMINGKAKKEQRTLAYYMRTYHLDKETSFDIFRLPEDQLPEKLFGTFFAGASSAYFTFIDNYMVMGPDISSLSEFIKESVLGKTLNTNQTYMENKEFLSNKANFYFYASTPRANAFISGFLNAGLQKEIQNHKQSVNKFQAVGLQLSSNRNLIYNNLFIEYDPILELAPQTEWESRLDTCFAHKPYLVQNHYTKENEILVQDINNQLYLLNPSGRVLWKKALESKIVGTVQQIDLFKNGKLQYLFATKNKLHLVDRNGDNVGNYPIKLKFEAVQGVSIFDYDNNKNYRFFIPCKDKNIYAYTKDGRTLTGWNPAKAENEINCEIQHFRVKNKDYIVYADQYRIYILNRRGEERIKCKEQFSKSKNNPFFLEKSVGNISDRLVTTDMNGNIYYCYFDGSIEKKTFTQLSDSHFFTAADIDTDGRNEYLFADYNLLKIFDDSGEQILEKKFDSNISFRPNVYSFSRRNIEIGICLEDENKIFLIDKEGNNHEGFPLKGNTEFSIGFSKTGDKSFNLYVGDNRNFLLNYSVQ</sequence>
<protein>
    <recommendedName>
        <fullName evidence="3">DUF3352 domain-containing protein</fullName>
    </recommendedName>
</protein>